<feature type="compositionally biased region" description="Low complexity" evidence="1">
    <location>
        <begin position="522"/>
        <end position="534"/>
    </location>
</feature>
<organism evidence="3 4">
    <name type="scientific">Mycena albidolilacea</name>
    <dbReference type="NCBI Taxonomy" id="1033008"/>
    <lineage>
        <taxon>Eukaryota</taxon>
        <taxon>Fungi</taxon>
        <taxon>Dikarya</taxon>
        <taxon>Basidiomycota</taxon>
        <taxon>Agaricomycotina</taxon>
        <taxon>Agaricomycetes</taxon>
        <taxon>Agaricomycetidae</taxon>
        <taxon>Agaricales</taxon>
        <taxon>Marasmiineae</taxon>
        <taxon>Mycenaceae</taxon>
        <taxon>Mycena</taxon>
    </lineage>
</organism>
<accession>A0AAD7ESK6</accession>
<feature type="transmembrane region" description="Helical" evidence="2">
    <location>
        <begin position="57"/>
        <end position="77"/>
    </location>
</feature>
<feature type="transmembrane region" description="Helical" evidence="2">
    <location>
        <begin position="701"/>
        <end position="722"/>
    </location>
</feature>
<evidence type="ECO:0000313" key="3">
    <source>
        <dbReference type="EMBL" id="KAJ7348671.1"/>
    </source>
</evidence>
<name>A0AAD7ESK6_9AGAR</name>
<dbReference type="Proteomes" id="UP001218218">
    <property type="component" value="Unassembled WGS sequence"/>
</dbReference>
<gene>
    <name evidence="3" type="ORF">DFH08DRAFT_808400</name>
</gene>
<dbReference type="EMBL" id="JARIHO010000017">
    <property type="protein sequence ID" value="KAJ7348671.1"/>
    <property type="molecule type" value="Genomic_DNA"/>
</dbReference>
<reference evidence="3" key="1">
    <citation type="submission" date="2023-03" db="EMBL/GenBank/DDBJ databases">
        <title>Massive genome expansion in bonnet fungi (Mycena s.s.) driven by repeated elements and novel gene families across ecological guilds.</title>
        <authorList>
            <consortium name="Lawrence Berkeley National Laboratory"/>
            <person name="Harder C.B."/>
            <person name="Miyauchi S."/>
            <person name="Viragh M."/>
            <person name="Kuo A."/>
            <person name="Thoen E."/>
            <person name="Andreopoulos B."/>
            <person name="Lu D."/>
            <person name="Skrede I."/>
            <person name="Drula E."/>
            <person name="Henrissat B."/>
            <person name="Morin E."/>
            <person name="Kohler A."/>
            <person name="Barry K."/>
            <person name="LaButti K."/>
            <person name="Morin E."/>
            <person name="Salamov A."/>
            <person name="Lipzen A."/>
            <person name="Mereny Z."/>
            <person name="Hegedus B."/>
            <person name="Baldrian P."/>
            <person name="Stursova M."/>
            <person name="Weitz H."/>
            <person name="Taylor A."/>
            <person name="Grigoriev I.V."/>
            <person name="Nagy L.G."/>
            <person name="Martin F."/>
            <person name="Kauserud H."/>
        </authorList>
    </citation>
    <scope>NUCLEOTIDE SEQUENCE</scope>
    <source>
        <strain evidence="3">CBHHK002</strain>
    </source>
</reference>
<comment type="caution">
    <text evidence="3">The sequence shown here is derived from an EMBL/GenBank/DDBJ whole genome shotgun (WGS) entry which is preliminary data.</text>
</comment>
<feature type="compositionally biased region" description="Acidic residues" evidence="1">
    <location>
        <begin position="111"/>
        <end position="133"/>
    </location>
</feature>
<sequence>MWNPFSGTRQGFRAFRSSFRLRRLFRERAGVESSGYFHKDPKKASGLVSRFHILGNVLRLIFNLLISPLILVVQLFLPGGTGFITDYIKGRADILRGNIVDSSPESHADSDSDSESDAESESDADSDSTDEGVDVNAPDAVLTRDDGEDGQRYEGTGFGPTWLLQVTLRDGAEFGYDSNFPTQVNATDFANQHGQWPPSYTALSYSLQSAEVACTAAGLQLPQKDPGDRKYSSASRRQMSKQILKLFCSARLKEGKNPDEVEYIWLDEFCISDATLNDHTHKKEIKNQHHLELGRMADIYRSADEVTVFCHTENCRHTDLLNCVWTKRLWTLAEILNAQTVATMTMTREPDTGFTARLSTQSGHVFREVLQAKAAQANKWHLYAIFQKTDHAGAAPLQVVIHALVVEAIRRDEASGHSDHDVLGKALNGLLPRRARLKDLGHGGWTDLAWLLELNQAFYNAAALAAVCCIINDNDESGSWLGKPIHPAPGNERLEPIVTAFPIGRKNHNAEATPEHGQDAISPGPLAPGCASPAPGLPPGSAPVASGPEPQHQHQHEAALALLPPGAAPPNRGSKHGTPLTAAPIAPHRNVSSRDGMSLRPVRTRRDAIPLAAFPPSAEKQRPTPPLMIVRAQTLTLREILKRDPNGLYNNKEVMNGFKNLILLLLFVLFIIIAVVLVIVLPSGTPTNDSNTIRTLLPILVPLYVCTMLYQLLELLVGTMYLERDGWVFLEKSDWFRPGQRPELGNQDRRRQLVPEWEEPPLPERPQHFARFTVSTTRGKLVDLSTGVCVDAVVTEPPDFIIPLAIHGSGVTCMLLKRPKNVSQNPAYQAKKVGMANFPTYILAQMDKATDRTIIVSSERKVSEKPGAADIPPTGGNIV</sequence>
<dbReference type="AlphaFoldDB" id="A0AAD7ESK6"/>
<feature type="region of interest" description="Disordered" evidence="1">
    <location>
        <begin position="508"/>
        <end position="597"/>
    </location>
</feature>
<keyword evidence="2" id="KW-0472">Membrane</keyword>
<proteinExistence type="predicted"/>
<feature type="region of interest" description="Disordered" evidence="1">
    <location>
        <begin position="100"/>
        <end position="156"/>
    </location>
</feature>
<keyword evidence="2" id="KW-1133">Transmembrane helix</keyword>
<feature type="compositionally biased region" description="Basic and acidic residues" evidence="1">
    <location>
        <begin position="142"/>
        <end position="152"/>
    </location>
</feature>
<keyword evidence="4" id="KW-1185">Reference proteome</keyword>
<protein>
    <recommendedName>
        <fullName evidence="5">Heterokaryon incompatibility domain-containing protein</fullName>
    </recommendedName>
</protein>
<evidence type="ECO:0008006" key="5">
    <source>
        <dbReference type="Google" id="ProtNLM"/>
    </source>
</evidence>
<evidence type="ECO:0000313" key="4">
    <source>
        <dbReference type="Proteomes" id="UP001218218"/>
    </source>
</evidence>
<evidence type="ECO:0000256" key="2">
    <source>
        <dbReference type="SAM" id="Phobius"/>
    </source>
</evidence>
<evidence type="ECO:0000256" key="1">
    <source>
        <dbReference type="SAM" id="MobiDB-lite"/>
    </source>
</evidence>
<feature type="transmembrane region" description="Helical" evidence="2">
    <location>
        <begin position="661"/>
        <end position="681"/>
    </location>
</feature>
<keyword evidence="2" id="KW-0812">Transmembrane</keyword>